<accession>X1PV90</accession>
<comment type="caution">
    <text evidence="1">The sequence shown here is derived from an EMBL/GenBank/DDBJ whole genome shotgun (WGS) entry which is preliminary data.</text>
</comment>
<evidence type="ECO:0000313" key="1">
    <source>
        <dbReference type="EMBL" id="GAI60152.1"/>
    </source>
</evidence>
<feature type="non-terminal residue" evidence="1">
    <location>
        <position position="1"/>
    </location>
</feature>
<proteinExistence type="predicted"/>
<sequence>TQAQFLKPLFPNDIQVPYLSWTDLGLIGGPFG</sequence>
<reference evidence="1" key="1">
    <citation type="journal article" date="2014" name="Front. Microbiol.">
        <title>High frequency of phylogenetically diverse reductive dehalogenase-homologous genes in deep subseafloor sedimentary metagenomes.</title>
        <authorList>
            <person name="Kawai M."/>
            <person name="Futagami T."/>
            <person name="Toyoda A."/>
            <person name="Takaki Y."/>
            <person name="Nishi S."/>
            <person name="Hori S."/>
            <person name="Arai W."/>
            <person name="Tsubouchi T."/>
            <person name="Morono Y."/>
            <person name="Uchiyama I."/>
            <person name="Ito T."/>
            <person name="Fujiyama A."/>
            <person name="Inagaki F."/>
            <person name="Takami H."/>
        </authorList>
    </citation>
    <scope>NUCLEOTIDE SEQUENCE</scope>
    <source>
        <strain evidence="1">Expedition CK06-06</strain>
    </source>
</reference>
<dbReference type="EMBL" id="BARW01002786">
    <property type="protein sequence ID" value="GAI60152.1"/>
    <property type="molecule type" value="Genomic_DNA"/>
</dbReference>
<gene>
    <name evidence="1" type="ORF">S12H4_07521</name>
</gene>
<protein>
    <submittedName>
        <fullName evidence="1">Uncharacterized protein</fullName>
    </submittedName>
</protein>
<organism evidence="1">
    <name type="scientific">marine sediment metagenome</name>
    <dbReference type="NCBI Taxonomy" id="412755"/>
    <lineage>
        <taxon>unclassified sequences</taxon>
        <taxon>metagenomes</taxon>
        <taxon>ecological metagenomes</taxon>
    </lineage>
</organism>
<name>X1PV90_9ZZZZ</name>
<dbReference type="AlphaFoldDB" id="X1PV90"/>